<evidence type="ECO:0008006" key="3">
    <source>
        <dbReference type="Google" id="ProtNLM"/>
    </source>
</evidence>
<accession>A0A1H0AYY6</accession>
<name>A0A1H0AYY6_9BACI</name>
<organism evidence="1 2">
    <name type="scientific">Alkalicoccus daliensis</name>
    <dbReference type="NCBI Taxonomy" id="745820"/>
    <lineage>
        <taxon>Bacteria</taxon>
        <taxon>Bacillati</taxon>
        <taxon>Bacillota</taxon>
        <taxon>Bacilli</taxon>
        <taxon>Bacillales</taxon>
        <taxon>Bacillaceae</taxon>
        <taxon>Alkalicoccus</taxon>
    </lineage>
</organism>
<dbReference type="SUPFAM" id="SSF140663">
    <property type="entry name" value="TTHA0068-like"/>
    <property type="match status" value="1"/>
</dbReference>
<dbReference type="EMBL" id="FNIL01000001">
    <property type="protein sequence ID" value="SDN38655.1"/>
    <property type="molecule type" value="Genomic_DNA"/>
</dbReference>
<sequence>MTTTTKYNYPAEYKLFLAHFHGTRDFFECHEILEEYWLEQNKETRWLALIQLAVAVYHERQGNLRGSYKLYNKVQHHMLHDKRLFEELSIDAEQLAFLISKRIKGLEENQPYQPLNLPLIDEDLLVECRNIAASWNADWKNDDQNTPADLRFKHRMRDRSEVIAARKASLVTKSAARY</sequence>
<dbReference type="PANTHER" id="PTHR34796:SF1">
    <property type="entry name" value="EXPRESSED PROTEIN"/>
    <property type="match status" value="1"/>
</dbReference>
<evidence type="ECO:0000313" key="1">
    <source>
        <dbReference type="EMBL" id="SDN38655.1"/>
    </source>
</evidence>
<dbReference type="InterPro" id="IPR023203">
    <property type="entry name" value="TTHA0068_sf"/>
</dbReference>
<protein>
    <recommendedName>
        <fullName evidence="3">DUF309 domain-containing protein</fullName>
    </recommendedName>
</protein>
<gene>
    <name evidence="1" type="ORF">SAMN04488053_101682</name>
</gene>
<reference evidence="2" key="1">
    <citation type="submission" date="2016-10" db="EMBL/GenBank/DDBJ databases">
        <authorList>
            <person name="Varghese N."/>
            <person name="Submissions S."/>
        </authorList>
    </citation>
    <scope>NUCLEOTIDE SEQUENCE [LARGE SCALE GENOMIC DNA]</scope>
    <source>
        <strain evidence="2">CGMCC 1.10369</strain>
    </source>
</reference>
<dbReference type="STRING" id="745820.SAMN04488053_101682"/>
<keyword evidence="2" id="KW-1185">Reference proteome</keyword>
<dbReference type="PANTHER" id="PTHR34796">
    <property type="entry name" value="EXPRESSED PROTEIN"/>
    <property type="match status" value="1"/>
</dbReference>
<dbReference type="Proteomes" id="UP000198778">
    <property type="component" value="Unassembled WGS sequence"/>
</dbReference>
<dbReference type="RefSeq" id="WP_175444164.1">
    <property type="nucleotide sequence ID" value="NZ_FNIL01000001.1"/>
</dbReference>
<dbReference type="Gene3D" id="1.10.3450.10">
    <property type="entry name" value="TTHA0068-like"/>
    <property type="match status" value="1"/>
</dbReference>
<proteinExistence type="predicted"/>
<dbReference type="Pfam" id="PF03745">
    <property type="entry name" value="DUF309"/>
    <property type="match status" value="1"/>
</dbReference>
<evidence type="ECO:0000313" key="2">
    <source>
        <dbReference type="Proteomes" id="UP000198778"/>
    </source>
</evidence>
<dbReference type="AlphaFoldDB" id="A0A1H0AYY6"/>
<dbReference type="InterPro" id="IPR005500">
    <property type="entry name" value="DUF309"/>
</dbReference>